<dbReference type="InterPro" id="IPR033823">
    <property type="entry name" value="Nucellin"/>
</dbReference>
<dbReference type="InterPro" id="IPR001461">
    <property type="entry name" value="Aspartic_peptidase_A1"/>
</dbReference>
<dbReference type="Proteomes" id="UP000826656">
    <property type="component" value="Unassembled WGS sequence"/>
</dbReference>
<keyword evidence="4" id="KW-1185">Reference proteome</keyword>
<dbReference type="SUPFAM" id="SSF50630">
    <property type="entry name" value="Acid proteases"/>
    <property type="match status" value="2"/>
</dbReference>
<dbReference type="InterPro" id="IPR032799">
    <property type="entry name" value="TAXi_C"/>
</dbReference>
<dbReference type="PANTHER" id="PTHR13683:SF227">
    <property type="entry name" value="EUKARYOTIC ASPARTYL PROTEASE FAMILY PROTEIN"/>
    <property type="match status" value="1"/>
</dbReference>
<dbReference type="InterPro" id="IPR033121">
    <property type="entry name" value="PEPTIDASE_A1"/>
</dbReference>
<dbReference type="PANTHER" id="PTHR13683">
    <property type="entry name" value="ASPARTYL PROTEASES"/>
    <property type="match status" value="1"/>
</dbReference>
<dbReference type="PROSITE" id="PS51767">
    <property type="entry name" value="PEPTIDASE_A1"/>
    <property type="match status" value="2"/>
</dbReference>
<dbReference type="Gene3D" id="2.40.70.10">
    <property type="entry name" value="Acid Proteases"/>
    <property type="match status" value="4"/>
</dbReference>
<sequence>MRKGTVGTPVAHASQYYQVTLNVGQPPKPYFLDIDTGSDLTWLQCDAPCVKCIPAPHSPYKPNKNVVKHKDPICASLHSPANHPRHTPDDQCDYEVEYADHCSSLGVLVRDAFPVKFTNGSSIAPPLVFGCGYDQEVPASEHAPYTDGILGLGNGKSSIVSQLSSLGFIRNVVGHCLSRQGGGFLFLGDDVVPSSGIVWSPIIRESSEKHYSLGPADLLFGGQATGIKGLPIILDSGSTFTYFNSKAYKTLLSSIKKNIDTKQLTDAVNDKSLPVCWKGSKPFKSLIDATRYFKPLTLSFTKAKNIQLQLTPEAYLIHTDKGNVCLGILNGSEVGLGDVNIIGDISMLDKMVIYDNEKQQIGWVPANCNKLPSLSWYYQVVLNVGQPPRPYFLDVDTGSDLTWLQCDIPGAKNRPAPHHPYKPNKNFVKHNDPICVSIHGANPPGHTPTDQCDYEIEYADHCSSLGVLVRDAFQVKYTNGTSIAPPLVFGCGYDQEVPRSGHSPPYTDGILGLGNGKSSILSQMSSMGLIRNVVGHCLSGQGGGFLFLGNDIVPSSGIVWLPIVPASSEKEYSLGPADVLFGGQATGIKGIPIILDSGTTFTYFNSKAYKTLLSLIKKNIDTKQLTDAVDDKSLPVCWKGSKPFKSLKDATMYFKPLTLCFTKAKNIQLQLIPEAYLILNDKGNVCLGILNGFEAGIGDVNLIGDISMLDKLVIYNNEKQQIGWAPANCNKLPSLSW</sequence>
<dbReference type="InterPro" id="IPR032861">
    <property type="entry name" value="TAXi_N"/>
</dbReference>
<dbReference type="Pfam" id="PF14541">
    <property type="entry name" value="TAXi_C"/>
    <property type="match status" value="2"/>
</dbReference>
<evidence type="ECO:0000313" key="4">
    <source>
        <dbReference type="Proteomes" id="UP000826656"/>
    </source>
</evidence>
<evidence type="ECO:0000259" key="2">
    <source>
        <dbReference type="PROSITE" id="PS51767"/>
    </source>
</evidence>
<evidence type="ECO:0000256" key="1">
    <source>
        <dbReference type="ARBA" id="ARBA00007447"/>
    </source>
</evidence>
<dbReference type="EMBL" id="JAIVGD010000019">
    <property type="protein sequence ID" value="KAH0750646.1"/>
    <property type="molecule type" value="Genomic_DNA"/>
</dbReference>
<dbReference type="InterPro" id="IPR001969">
    <property type="entry name" value="Aspartic_peptidase_AS"/>
</dbReference>
<dbReference type="PROSITE" id="PS00141">
    <property type="entry name" value="ASP_PROTEASE"/>
    <property type="match status" value="4"/>
</dbReference>
<proteinExistence type="inferred from homology"/>
<feature type="domain" description="Peptidase A1" evidence="2">
    <location>
        <begin position="17"/>
        <end position="364"/>
    </location>
</feature>
<accession>A0ABQ7ULY9</accession>
<protein>
    <recommendedName>
        <fullName evidence="2">Peptidase A1 domain-containing protein</fullName>
    </recommendedName>
</protein>
<dbReference type="CDD" id="cd05475">
    <property type="entry name" value="nucellin_like"/>
    <property type="match status" value="1"/>
</dbReference>
<feature type="domain" description="Peptidase A1" evidence="2">
    <location>
        <begin position="378"/>
        <end position="725"/>
    </location>
</feature>
<dbReference type="Pfam" id="PF14543">
    <property type="entry name" value="TAXi_N"/>
    <property type="match status" value="2"/>
</dbReference>
<comment type="caution">
    <text evidence="3">The sequence shown here is derived from an EMBL/GenBank/DDBJ whole genome shotgun (WGS) entry which is preliminary data.</text>
</comment>
<reference evidence="3 4" key="1">
    <citation type="journal article" date="2021" name="bioRxiv">
        <title>Chromosome-scale and haplotype-resolved genome assembly of a tetraploid potato cultivar.</title>
        <authorList>
            <person name="Sun H."/>
            <person name="Jiao W.-B."/>
            <person name="Krause K."/>
            <person name="Campoy J.A."/>
            <person name="Goel M."/>
            <person name="Folz-Donahue K."/>
            <person name="Kukat C."/>
            <person name="Huettel B."/>
            <person name="Schneeberger K."/>
        </authorList>
    </citation>
    <scope>NUCLEOTIDE SEQUENCE [LARGE SCALE GENOMIC DNA]</scope>
    <source>
        <strain evidence="3">SolTubOtavaFocal</strain>
        <tissue evidence="3">Leaves</tissue>
    </source>
</reference>
<dbReference type="InterPro" id="IPR021109">
    <property type="entry name" value="Peptidase_aspartic_dom_sf"/>
</dbReference>
<name>A0ABQ7ULY9_SOLTU</name>
<organism evidence="3 4">
    <name type="scientific">Solanum tuberosum</name>
    <name type="common">Potato</name>
    <dbReference type="NCBI Taxonomy" id="4113"/>
    <lineage>
        <taxon>Eukaryota</taxon>
        <taxon>Viridiplantae</taxon>
        <taxon>Streptophyta</taxon>
        <taxon>Embryophyta</taxon>
        <taxon>Tracheophyta</taxon>
        <taxon>Spermatophyta</taxon>
        <taxon>Magnoliopsida</taxon>
        <taxon>eudicotyledons</taxon>
        <taxon>Gunneridae</taxon>
        <taxon>Pentapetalae</taxon>
        <taxon>asterids</taxon>
        <taxon>lamiids</taxon>
        <taxon>Solanales</taxon>
        <taxon>Solanaceae</taxon>
        <taxon>Solanoideae</taxon>
        <taxon>Solaneae</taxon>
        <taxon>Solanum</taxon>
    </lineage>
</organism>
<comment type="similarity">
    <text evidence="1">Belongs to the peptidase A1 family.</text>
</comment>
<evidence type="ECO:0000313" key="3">
    <source>
        <dbReference type="EMBL" id="KAH0750646.1"/>
    </source>
</evidence>
<gene>
    <name evidence="3" type="ORF">KY290_029878</name>
</gene>